<evidence type="ECO:0000313" key="10">
    <source>
        <dbReference type="Proteomes" id="UP000076738"/>
    </source>
</evidence>
<organism evidence="9 10">
    <name type="scientific">Calocera viscosa (strain TUFC12733)</name>
    <dbReference type="NCBI Taxonomy" id="1330018"/>
    <lineage>
        <taxon>Eukaryota</taxon>
        <taxon>Fungi</taxon>
        <taxon>Dikarya</taxon>
        <taxon>Basidiomycota</taxon>
        <taxon>Agaricomycotina</taxon>
        <taxon>Dacrymycetes</taxon>
        <taxon>Dacrymycetales</taxon>
        <taxon>Dacrymycetaceae</taxon>
        <taxon>Calocera</taxon>
    </lineage>
</organism>
<evidence type="ECO:0000256" key="5">
    <source>
        <dbReference type="ARBA" id="ARBA00023253"/>
    </source>
</evidence>
<keyword evidence="5" id="KW-0294">Fucose metabolism</keyword>
<dbReference type="Proteomes" id="UP000076738">
    <property type="component" value="Unassembled WGS sequence"/>
</dbReference>
<reference evidence="9 10" key="1">
    <citation type="journal article" date="2016" name="Mol. Biol. Evol.">
        <title>Comparative Genomics of Early-Diverging Mushroom-Forming Fungi Provides Insights into the Origins of Lignocellulose Decay Capabilities.</title>
        <authorList>
            <person name="Nagy L.G."/>
            <person name="Riley R."/>
            <person name="Tritt A."/>
            <person name="Adam C."/>
            <person name="Daum C."/>
            <person name="Floudas D."/>
            <person name="Sun H."/>
            <person name="Yadav J.S."/>
            <person name="Pangilinan J."/>
            <person name="Larsson K.H."/>
            <person name="Matsuura K."/>
            <person name="Barry K."/>
            <person name="Labutti K."/>
            <person name="Kuo R."/>
            <person name="Ohm R.A."/>
            <person name="Bhattacharya S.S."/>
            <person name="Shirouzu T."/>
            <person name="Yoshinaga Y."/>
            <person name="Martin F.M."/>
            <person name="Grigoriev I.V."/>
            <person name="Hibbett D.S."/>
        </authorList>
    </citation>
    <scope>NUCLEOTIDE SEQUENCE [LARGE SCALE GENOMIC DNA]</scope>
    <source>
        <strain evidence="9 10">TUFC12733</strain>
    </source>
</reference>
<keyword evidence="10" id="KW-1185">Reference proteome</keyword>
<comment type="pathway">
    <text evidence="2">Protein modification; protein glycosylation.</text>
</comment>
<evidence type="ECO:0000256" key="8">
    <source>
        <dbReference type="ARBA" id="ARBA00026232"/>
    </source>
</evidence>
<keyword evidence="3" id="KW-0808">Transferase</keyword>
<dbReference type="Pfam" id="PF10250">
    <property type="entry name" value="O-FucT"/>
    <property type="match status" value="1"/>
</dbReference>
<dbReference type="AlphaFoldDB" id="A0A167LHY4"/>
<evidence type="ECO:0000256" key="6">
    <source>
        <dbReference type="ARBA" id="ARBA00023277"/>
    </source>
</evidence>
<comment type="similarity">
    <text evidence="7">Belongs to the glycosyltransferase 68 family.</text>
</comment>
<evidence type="ECO:0000313" key="9">
    <source>
        <dbReference type="EMBL" id="KZO95710.1"/>
    </source>
</evidence>
<accession>A0A167LHY4</accession>
<dbReference type="GO" id="GO:0005783">
    <property type="term" value="C:endoplasmic reticulum"/>
    <property type="evidence" value="ECO:0007669"/>
    <property type="project" value="UniProtKB-SubCell"/>
</dbReference>
<evidence type="ECO:0000256" key="3">
    <source>
        <dbReference type="ARBA" id="ARBA00022679"/>
    </source>
</evidence>
<dbReference type="GO" id="GO:0006004">
    <property type="term" value="P:fucose metabolic process"/>
    <property type="evidence" value="ECO:0007669"/>
    <property type="project" value="UniProtKB-KW"/>
</dbReference>
<keyword evidence="4" id="KW-0256">Endoplasmic reticulum</keyword>
<dbReference type="InterPro" id="IPR019378">
    <property type="entry name" value="GDP-Fuc_O-FucTrfase"/>
</dbReference>
<dbReference type="STRING" id="1330018.A0A167LHY4"/>
<evidence type="ECO:0000256" key="7">
    <source>
        <dbReference type="ARBA" id="ARBA00025803"/>
    </source>
</evidence>
<gene>
    <name evidence="9" type="ORF">CALVIDRAFT_549873</name>
</gene>
<dbReference type="PANTHER" id="PTHR13398">
    <property type="entry name" value="GDP-FUCOSE PROTEIN O-FUCOSYLTRANSFERASE 2"/>
    <property type="match status" value="1"/>
</dbReference>
<dbReference type="EMBL" id="KV417287">
    <property type="protein sequence ID" value="KZO95710.1"/>
    <property type="molecule type" value="Genomic_DNA"/>
</dbReference>
<evidence type="ECO:0000256" key="4">
    <source>
        <dbReference type="ARBA" id="ARBA00022824"/>
    </source>
</evidence>
<dbReference type="OrthoDB" id="423313at2759"/>
<keyword evidence="6" id="KW-0119">Carbohydrate metabolism</keyword>
<dbReference type="CDD" id="cd11296">
    <property type="entry name" value="O-FucT_like"/>
    <property type="match status" value="1"/>
</dbReference>
<evidence type="ECO:0000256" key="2">
    <source>
        <dbReference type="ARBA" id="ARBA00004922"/>
    </source>
</evidence>
<dbReference type="GO" id="GO:0046922">
    <property type="term" value="F:peptide-O-fucosyltransferase activity"/>
    <property type="evidence" value="ECO:0007669"/>
    <property type="project" value="InterPro"/>
</dbReference>
<protein>
    <recommendedName>
        <fullName evidence="8">GDP-fucose protein O-fucosyltransferase 2</fullName>
    </recommendedName>
</protein>
<proteinExistence type="inferred from homology"/>
<name>A0A167LHY4_CALVF</name>
<dbReference type="InterPro" id="IPR045130">
    <property type="entry name" value="OFUT2-like"/>
</dbReference>
<comment type="subcellular location">
    <subcellularLocation>
        <location evidence="1">Endoplasmic reticulum</location>
    </subcellularLocation>
</comment>
<dbReference type="Gene3D" id="3.40.50.11350">
    <property type="match status" value="1"/>
</dbReference>
<dbReference type="PANTHER" id="PTHR13398:SF0">
    <property type="entry name" value="GDP-FUCOSE PROTEIN O-FUCOSYLTRANSFERASE 2"/>
    <property type="match status" value="1"/>
</dbReference>
<evidence type="ECO:0000256" key="1">
    <source>
        <dbReference type="ARBA" id="ARBA00004240"/>
    </source>
</evidence>
<sequence>MEGLKLSLDRSKQGRFAPTNYVKGPPTQSYHDNLRDDVQYITTFLNAGWTNDVMTIANMIYLAQLTERVPILPMFTPSHLPKEAGMIPFGDVFDVPRLAKDLNMPILEWRDVKGQNSTTLDSMGCWSAWMASVDGNEPRESLTTDQLKLDVSYTSIPRSIKLNQDNNPHLAIQRLMALGFPSGRTNALDQNRPHPSPGRGDILEPSDHVLCFDFLYYLSVDRDYEWEYDWSPQWRFVGKHIHWAPAMEELAKRYVNRHFGLPENGPIPPFISAHIRRGDFKHACPEVNGGCLPSVKQLRRRVNEVKQGLAEKGIHTDLVLITSDERDQAWWEEERALGYTWIDHEALRTDEIHGLWYSPLLDAVFQSMGVGFVGTDGSTFSLIAERRVQDWHGGVAARLRWRGVPPEEL</sequence>